<evidence type="ECO:0000313" key="10">
    <source>
        <dbReference type="EMBL" id="KAF6468141.1"/>
    </source>
</evidence>
<evidence type="ECO:0000256" key="5">
    <source>
        <dbReference type="ARBA" id="ARBA00022989"/>
    </source>
</evidence>
<dbReference type="InterPro" id="IPR002490">
    <property type="entry name" value="V-ATPase_116kDa_su"/>
</dbReference>
<dbReference type="EMBL" id="JACASE010000005">
    <property type="protein sequence ID" value="KAF6468141.1"/>
    <property type="molecule type" value="Genomic_DNA"/>
</dbReference>
<feature type="transmembrane region" description="Helical" evidence="8">
    <location>
        <begin position="309"/>
        <end position="328"/>
    </location>
</feature>
<accession>A0A7J8H7X3</accession>
<keyword evidence="11" id="KW-1185">Reference proteome</keyword>
<keyword evidence="5 8" id="KW-1133">Transmembrane helix</keyword>
<dbReference type="PANTHER" id="PTHR11629:SF21">
    <property type="entry name" value="V-TYPE PROTON ATPASE 116 KDA SUBUNIT A 3"/>
    <property type="match status" value="1"/>
</dbReference>
<comment type="similarity">
    <text evidence="2 8">Belongs to the V-ATPase 116 kDa subunit family.</text>
</comment>
<dbReference type="PANTHER" id="PTHR11629">
    <property type="entry name" value="VACUOLAR PROTON ATPASES"/>
    <property type="match status" value="1"/>
</dbReference>
<organism evidence="10 11">
    <name type="scientific">Rousettus aegyptiacus</name>
    <name type="common">Egyptian fruit bat</name>
    <name type="synonym">Pteropus aegyptiacus</name>
    <dbReference type="NCBI Taxonomy" id="9407"/>
    <lineage>
        <taxon>Eukaryota</taxon>
        <taxon>Metazoa</taxon>
        <taxon>Chordata</taxon>
        <taxon>Craniata</taxon>
        <taxon>Vertebrata</taxon>
        <taxon>Euteleostomi</taxon>
        <taxon>Mammalia</taxon>
        <taxon>Eutheria</taxon>
        <taxon>Laurasiatheria</taxon>
        <taxon>Chiroptera</taxon>
        <taxon>Yinpterochiroptera</taxon>
        <taxon>Pteropodoidea</taxon>
        <taxon>Pteropodidae</taxon>
        <taxon>Rousettinae</taxon>
        <taxon>Rousettus</taxon>
    </lineage>
</organism>
<dbReference type="GO" id="GO:0033179">
    <property type="term" value="C:proton-transporting V-type ATPase, V0 domain"/>
    <property type="evidence" value="ECO:0007669"/>
    <property type="project" value="InterPro"/>
</dbReference>
<dbReference type="GO" id="GO:0046961">
    <property type="term" value="F:proton-transporting ATPase activity, rotational mechanism"/>
    <property type="evidence" value="ECO:0007669"/>
    <property type="project" value="InterPro"/>
</dbReference>
<dbReference type="Pfam" id="PF01496">
    <property type="entry name" value="V_ATPase_I"/>
    <property type="match status" value="1"/>
</dbReference>
<evidence type="ECO:0000256" key="8">
    <source>
        <dbReference type="RuleBase" id="RU361189"/>
    </source>
</evidence>
<evidence type="ECO:0000256" key="7">
    <source>
        <dbReference type="ARBA" id="ARBA00023136"/>
    </source>
</evidence>
<dbReference type="GO" id="GO:0051117">
    <property type="term" value="F:ATPase binding"/>
    <property type="evidence" value="ECO:0007669"/>
    <property type="project" value="TreeGrafter"/>
</dbReference>
<protein>
    <recommendedName>
        <fullName evidence="8">V-type proton ATPase subunit a</fullName>
    </recommendedName>
</protein>
<evidence type="ECO:0000256" key="1">
    <source>
        <dbReference type="ARBA" id="ARBA00004141"/>
    </source>
</evidence>
<evidence type="ECO:0000313" key="11">
    <source>
        <dbReference type="Proteomes" id="UP000593571"/>
    </source>
</evidence>
<keyword evidence="6 8" id="KW-0406">Ion transport</keyword>
<keyword evidence="3 8" id="KW-0813">Transport</keyword>
<evidence type="ECO:0000256" key="9">
    <source>
        <dbReference type="SAM" id="MobiDB-lite"/>
    </source>
</evidence>
<dbReference type="Proteomes" id="UP000593571">
    <property type="component" value="Unassembled WGS sequence"/>
</dbReference>
<reference evidence="10 11" key="1">
    <citation type="journal article" date="2020" name="Nature">
        <title>Six reference-quality genomes reveal evolution of bat adaptations.</title>
        <authorList>
            <person name="Jebb D."/>
            <person name="Huang Z."/>
            <person name="Pippel M."/>
            <person name="Hughes G.M."/>
            <person name="Lavrichenko K."/>
            <person name="Devanna P."/>
            <person name="Winkler S."/>
            <person name="Jermiin L.S."/>
            <person name="Skirmuntt E.C."/>
            <person name="Katzourakis A."/>
            <person name="Burkitt-Gray L."/>
            <person name="Ray D.A."/>
            <person name="Sullivan K.A.M."/>
            <person name="Roscito J.G."/>
            <person name="Kirilenko B.M."/>
            <person name="Davalos L.M."/>
            <person name="Corthals A.P."/>
            <person name="Power M.L."/>
            <person name="Jones G."/>
            <person name="Ransome R.D."/>
            <person name="Dechmann D.K.N."/>
            <person name="Locatelli A.G."/>
            <person name="Puechmaille S.J."/>
            <person name="Fedrigo O."/>
            <person name="Jarvis E.D."/>
            <person name="Hiller M."/>
            <person name="Vernes S.C."/>
            <person name="Myers E.W."/>
            <person name="Teeling E.C."/>
        </authorList>
    </citation>
    <scope>NUCLEOTIDE SEQUENCE [LARGE SCALE GENOMIC DNA]</scope>
    <source>
        <strain evidence="10">MRouAeg1</strain>
        <tissue evidence="10">Muscle</tissue>
    </source>
</reference>
<evidence type="ECO:0000256" key="3">
    <source>
        <dbReference type="ARBA" id="ARBA00022448"/>
    </source>
</evidence>
<feature type="transmembrane region" description="Helical" evidence="8">
    <location>
        <begin position="367"/>
        <end position="386"/>
    </location>
</feature>
<comment type="function">
    <text evidence="8">Essential component of the vacuolar proton pump (V-ATPase), a multimeric enzyme that catalyzes the translocation of protons across the membranes. Required for assembly and activity of the V-ATPase.</text>
</comment>
<dbReference type="GO" id="GO:0016471">
    <property type="term" value="C:vacuolar proton-transporting V-type ATPase complex"/>
    <property type="evidence" value="ECO:0007669"/>
    <property type="project" value="TreeGrafter"/>
</dbReference>
<proteinExistence type="inferred from homology"/>
<dbReference type="GO" id="GO:0005886">
    <property type="term" value="C:plasma membrane"/>
    <property type="evidence" value="ECO:0007669"/>
    <property type="project" value="TreeGrafter"/>
</dbReference>
<comment type="subcellular location">
    <subcellularLocation>
        <location evidence="1">Membrane</location>
        <topology evidence="1">Multi-pass membrane protein</topology>
    </subcellularLocation>
</comment>
<feature type="transmembrane region" description="Helical" evidence="8">
    <location>
        <begin position="536"/>
        <end position="561"/>
    </location>
</feature>
<name>A0A7J8H7X3_ROUAE</name>
<keyword evidence="4 8" id="KW-0812">Transmembrane</keyword>
<feature type="transmembrane region" description="Helical" evidence="8">
    <location>
        <begin position="168"/>
        <end position="193"/>
    </location>
</feature>
<dbReference type="AlphaFoldDB" id="A0A7J8H7X3"/>
<evidence type="ECO:0000256" key="4">
    <source>
        <dbReference type="ARBA" id="ARBA00022692"/>
    </source>
</evidence>
<feature type="transmembrane region" description="Helical" evidence="8">
    <location>
        <begin position="406"/>
        <end position="425"/>
    </location>
</feature>
<evidence type="ECO:0000256" key="2">
    <source>
        <dbReference type="ARBA" id="ARBA00009904"/>
    </source>
</evidence>
<keyword evidence="7 8" id="KW-0472">Membrane</keyword>
<feature type="transmembrane region" description="Helical" evidence="8">
    <location>
        <begin position="340"/>
        <end position="360"/>
    </location>
</feature>
<sequence>MSSVLPASFHCHVFPFAEDEEARRGALQQLQQQSHELREVLGETERFLSQVLGRVQRLLPPWQVQIRKMKAVYLALNQCSVSATHKCLIAEAWCATRDLPTLQQALQDSSSEAGVSAVVHRIPCRDMPPTLVRTTRFTASFQGIVDAYGVGRYQEVNPAPYTIITFPFLFAVMFGDVGHGLLMFLFALAMVLAEDRPAVRKAQNEIWQTFFGGRYMLLLMGLFSVYTGFIYNECFSRATVIFPSGWSVAAMANQSGWSDAFLANHPLLTLDPNVTGVFLGPYPFGIDPVWSLAVNHLSFLNSFKMKMSVILGVTHMAFGVVLGIFNHVHFGQLHRLPLETLPELVFLLGLFGYLVFLVVYKWLRVSAASAASAPSILIHFINMFLFSRSPANRPLFPGQEVVQSTLVVLALAMVPILLLGTPLFLRWQHRRCQRRRAHHQPDETKTGLLDSPDASTAGWGSDEEKAGCPGDPEKAEFVLSDVLMHQAIHTIEFCLGCISNTASYLRLWALSLAHAQLSEVLWAMVMSQGLGLGREIGLAAVVLVPVFAAFAVLTVAILLVMEGLSAFLHALRLHWVEFQNKFYSGTGYKLNPFTFSVEDE</sequence>
<gene>
    <name evidence="10" type="ORF">HJG63_019003</name>
</gene>
<dbReference type="GO" id="GO:0007035">
    <property type="term" value="P:vacuolar acidification"/>
    <property type="evidence" value="ECO:0007669"/>
    <property type="project" value="TreeGrafter"/>
</dbReference>
<comment type="caution">
    <text evidence="10">The sequence shown here is derived from an EMBL/GenBank/DDBJ whole genome shotgun (WGS) entry which is preliminary data.</text>
</comment>
<feature type="region of interest" description="Disordered" evidence="9">
    <location>
        <begin position="435"/>
        <end position="469"/>
    </location>
</feature>
<feature type="transmembrane region" description="Helical" evidence="8">
    <location>
        <begin position="213"/>
        <end position="231"/>
    </location>
</feature>
<keyword evidence="8" id="KW-0375">Hydrogen ion transport</keyword>
<evidence type="ECO:0000256" key="6">
    <source>
        <dbReference type="ARBA" id="ARBA00023065"/>
    </source>
</evidence>